<feature type="domain" description="Nitrite/sulphite reductase 4Fe-4S" evidence="8">
    <location>
        <begin position="133"/>
        <end position="287"/>
    </location>
</feature>
<evidence type="ECO:0000256" key="7">
    <source>
        <dbReference type="ARBA" id="ARBA00023014"/>
    </source>
</evidence>
<dbReference type="InterPro" id="IPR045854">
    <property type="entry name" value="NO2/SO3_Rdtase_4Fe4S_sf"/>
</dbReference>
<evidence type="ECO:0000259" key="8">
    <source>
        <dbReference type="Pfam" id="PF01077"/>
    </source>
</evidence>
<evidence type="ECO:0000256" key="2">
    <source>
        <dbReference type="ARBA" id="ARBA00022485"/>
    </source>
</evidence>
<proteinExistence type="inferred from homology"/>
<keyword evidence="4" id="KW-0479">Metal-binding</keyword>
<sequence>MQYYLNDKKLNKIEKQKAEKDGLKIFEELDDYALKGWEEMDEVDLQMRLKWYGLFWRPKTPGRFMMRLRVPNGILNSNQLRVIASIVARYGEDGSADITTRQNIQLRGVLINDLPDIIKRLREVDITSVQSGMDNPRNVTGNPLAGIDPEEIIDTRKYTSELENYLTNFGNGNPEFSNLPRKWNTAVAGAKDNFLLHNDLIFHPVFKNGILGFGVWVGGILSATLNAYALPLDVWVEEKDICKITGIICSLWRDNGDRFLRNKGRFRYYLNSIGIEKFRELVEEKFGTLSNDPGSIFNEKQRSLFGINKQKQNNLYFAGLHIPVGRLCVEDIQEIARLSEKYGQSEVRLTEDQNLIIVGLKDNILEEFGDEEIINKFKLNPSHFSASTVSCTGSRYCSFALANTKDIARNISEKLDRELELSEEVKIHWTGCPNNCGQAHMGGIGMTGTKVKKEGGGTEDGYNVSIGGRQDHLQTLGETEFKKVSKHEIYNLIKEILINKFNAKLKT</sequence>
<protein>
    <submittedName>
        <fullName evidence="10">Ferredoxin--nitrite reductase</fullName>
        <ecNumber evidence="10">1.7.7.1</ecNumber>
    </submittedName>
</protein>
<dbReference type="EMBL" id="JNAS01000002">
    <property type="protein sequence ID" value="KGG09177.1"/>
    <property type="molecule type" value="Genomic_DNA"/>
</dbReference>
<evidence type="ECO:0000313" key="11">
    <source>
        <dbReference type="Proteomes" id="UP000030345"/>
    </source>
</evidence>
<keyword evidence="6" id="KW-0408">Iron</keyword>
<evidence type="ECO:0000256" key="4">
    <source>
        <dbReference type="ARBA" id="ARBA00022723"/>
    </source>
</evidence>
<dbReference type="GO" id="GO:0051539">
    <property type="term" value="F:4 iron, 4 sulfur cluster binding"/>
    <property type="evidence" value="ECO:0007669"/>
    <property type="project" value="UniProtKB-KW"/>
</dbReference>
<comment type="similarity">
    <text evidence="1">Belongs to the nitrite and sulfite reductase 4Fe-4S domain family.</text>
</comment>
<evidence type="ECO:0000256" key="6">
    <source>
        <dbReference type="ARBA" id="ARBA00023004"/>
    </source>
</evidence>
<dbReference type="InterPro" id="IPR051329">
    <property type="entry name" value="NIR_SIR_4Fe-4S"/>
</dbReference>
<dbReference type="PRINTS" id="PR00397">
    <property type="entry name" value="SIROHAEM"/>
</dbReference>
<accession>A0A0A2B7R1</accession>
<dbReference type="Gene3D" id="3.90.480.20">
    <property type="match status" value="1"/>
</dbReference>
<feature type="domain" description="Nitrite/Sulfite reductase ferredoxin-like" evidence="9">
    <location>
        <begin position="59"/>
        <end position="124"/>
    </location>
</feature>
<dbReference type="AlphaFoldDB" id="A0A0A2B7R1"/>
<dbReference type="NCBIfam" id="NF007125">
    <property type="entry name" value="PRK09566.1"/>
    <property type="match status" value="1"/>
</dbReference>
<feature type="domain" description="Nitrite/Sulfite reductase ferredoxin-like" evidence="9">
    <location>
        <begin position="309"/>
        <end position="366"/>
    </location>
</feature>
<dbReference type="Pfam" id="PF03460">
    <property type="entry name" value="NIR_SIR_ferr"/>
    <property type="match status" value="2"/>
</dbReference>
<comment type="caution">
    <text evidence="10">The sequence shown here is derived from an EMBL/GenBank/DDBJ whole genome shotgun (WGS) entry which is preliminary data.</text>
</comment>
<dbReference type="Proteomes" id="UP000030345">
    <property type="component" value="Unassembled WGS sequence"/>
</dbReference>
<evidence type="ECO:0000313" key="10">
    <source>
        <dbReference type="EMBL" id="KGG09177.1"/>
    </source>
</evidence>
<evidence type="ECO:0000256" key="5">
    <source>
        <dbReference type="ARBA" id="ARBA00023002"/>
    </source>
</evidence>
<dbReference type="InterPro" id="IPR005117">
    <property type="entry name" value="NiRdtase/SiRdtase_haem-b_fer"/>
</dbReference>
<keyword evidence="7" id="KW-0411">Iron-sulfur</keyword>
<dbReference type="RefSeq" id="WP_032520384.1">
    <property type="nucleotide sequence ID" value="NZ_CP138981.1"/>
</dbReference>
<reference evidence="11" key="1">
    <citation type="journal article" date="2014" name="Sci. Data">
        <title>Genomes of diverse isolates of the marine cyanobacterium Prochlorococcus.</title>
        <authorList>
            <person name="Biller S."/>
            <person name="Berube P."/>
            <person name="Thompson J."/>
            <person name="Kelly L."/>
            <person name="Roggensack S."/>
            <person name="Awad L."/>
            <person name="Roache-Johnson K."/>
            <person name="Ding H."/>
            <person name="Giovannoni S.J."/>
            <person name="Moore L.R."/>
            <person name="Chisholm S.W."/>
        </authorList>
    </citation>
    <scope>NUCLEOTIDE SEQUENCE [LARGE SCALE GENOMIC DNA]</scope>
    <source>
        <strain evidence="11">SB</strain>
    </source>
</reference>
<gene>
    <name evidence="10" type="ORF">EV02_1856</name>
</gene>
<dbReference type="InterPro" id="IPR006067">
    <property type="entry name" value="NO2/SO3_Rdtase_4Fe4S_dom"/>
</dbReference>
<evidence type="ECO:0000256" key="1">
    <source>
        <dbReference type="ARBA" id="ARBA00010429"/>
    </source>
</evidence>
<dbReference type="InterPro" id="IPR006066">
    <property type="entry name" value="NO2/SO3_Rdtase_FeS/sirohaem_BS"/>
</dbReference>
<dbReference type="InterPro" id="IPR036136">
    <property type="entry name" value="Nit/Sulf_reduc_fer-like_dom_sf"/>
</dbReference>
<dbReference type="GO" id="GO:0048307">
    <property type="term" value="F:ferredoxin-nitrite reductase activity"/>
    <property type="evidence" value="ECO:0007669"/>
    <property type="project" value="UniProtKB-EC"/>
</dbReference>
<dbReference type="GO" id="GO:0020037">
    <property type="term" value="F:heme binding"/>
    <property type="evidence" value="ECO:0007669"/>
    <property type="project" value="InterPro"/>
</dbReference>
<dbReference type="PANTHER" id="PTHR32439:SF0">
    <property type="entry name" value="FERREDOXIN--NITRITE REDUCTASE, CHLOROPLASTIC"/>
    <property type="match status" value="1"/>
</dbReference>
<keyword evidence="3" id="KW-0349">Heme</keyword>
<name>A0A0A2B7R1_PROMR</name>
<organism evidence="10 11">
    <name type="scientific">Prochlorococcus marinus str. SB</name>
    <dbReference type="NCBI Taxonomy" id="59926"/>
    <lineage>
        <taxon>Bacteria</taxon>
        <taxon>Bacillati</taxon>
        <taxon>Cyanobacteriota</taxon>
        <taxon>Cyanophyceae</taxon>
        <taxon>Synechococcales</taxon>
        <taxon>Prochlorococcaceae</taxon>
        <taxon>Prochlorococcus</taxon>
    </lineage>
</organism>
<dbReference type="SUPFAM" id="SSF56014">
    <property type="entry name" value="Nitrite and sulphite reductase 4Fe-4S domain-like"/>
    <property type="match status" value="2"/>
</dbReference>
<dbReference type="SUPFAM" id="SSF55124">
    <property type="entry name" value="Nitrite/Sulfite reductase N-terminal domain-like"/>
    <property type="match status" value="2"/>
</dbReference>
<dbReference type="eggNOG" id="COG0155">
    <property type="taxonomic scope" value="Bacteria"/>
</dbReference>
<dbReference type="PANTHER" id="PTHR32439">
    <property type="entry name" value="FERREDOXIN--NITRITE REDUCTASE, CHLOROPLASTIC"/>
    <property type="match status" value="1"/>
</dbReference>
<keyword evidence="2" id="KW-0004">4Fe-4S</keyword>
<dbReference type="GO" id="GO:0046872">
    <property type="term" value="F:metal ion binding"/>
    <property type="evidence" value="ECO:0007669"/>
    <property type="project" value="UniProtKB-KW"/>
</dbReference>
<evidence type="ECO:0000259" key="9">
    <source>
        <dbReference type="Pfam" id="PF03460"/>
    </source>
</evidence>
<feature type="domain" description="Nitrite/sulphite reductase 4Fe-4S" evidence="8">
    <location>
        <begin position="387"/>
        <end position="497"/>
    </location>
</feature>
<keyword evidence="5 10" id="KW-0560">Oxidoreductase</keyword>
<dbReference type="Gene3D" id="3.30.413.10">
    <property type="entry name" value="Sulfite Reductase Hemoprotein, domain 1"/>
    <property type="match status" value="2"/>
</dbReference>
<evidence type="ECO:0000256" key="3">
    <source>
        <dbReference type="ARBA" id="ARBA00022617"/>
    </source>
</evidence>
<dbReference type="STRING" id="59926.EV02_1856"/>
<dbReference type="EC" id="1.7.7.1" evidence="10"/>
<dbReference type="Pfam" id="PF01077">
    <property type="entry name" value="NIR_SIR"/>
    <property type="match status" value="2"/>
</dbReference>
<dbReference type="OrthoDB" id="9803707at2"/>